<dbReference type="InterPro" id="IPR047698">
    <property type="entry name" value="ArsF-like"/>
</dbReference>
<dbReference type="PROSITE" id="PS51257">
    <property type="entry name" value="PROKAR_LIPOPROTEIN"/>
    <property type="match status" value="1"/>
</dbReference>
<evidence type="ECO:0000313" key="3">
    <source>
        <dbReference type="Proteomes" id="UP000240621"/>
    </source>
</evidence>
<sequence>MKNYLLISIMTLVVFAACKPGHKKEAQRKAAMETDTVISIPAHTVNVYYFHGDKPCTTCQTVGNATKETVMKYFADSVNVHFIDVNINRRPNRKLARYYHITNTSIVIAGREGYDNLTKEAFDYAVKEPEKFQGLLKETIMQREEYNR</sequence>
<comment type="caution">
    <text evidence="2">The sequence shown here is derived from an EMBL/GenBank/DDBJ whole genome shotgun (WGS) entry which is preliminary data.</text>
</comment>
<evidence type="ECO:0000313" key="1">
    <source>
        <dbReference type="EMBL" id="GET22153.1"/>
    </source>
</evidence>
<protein>
    <recommendedName>
        <fullName evidence="5">Thioredoxin-like protein</fullName>
    </recommendedName>
</protein>
<evidence type="ECO:0000313" key="2">
    <source>
        <dbReference type="EMBL" id="PSK81035.1"/>
    </source>
</evidence>
<keyword evidence="4" id="KW-1185">Reference proteome</keyword>
<dbReference type="OrthoDB" id="5524063at2"/>
<dbReference type="EMBL" id="PYGC01000011">
    <property type="protein sequence ID" value="PSK81035.1"/>
    <property type="molecule type" value="Genomic_DNA"/>
</dbReference>
<dbReference type="Proteomes" id="UP000240621">
    <property type="component" value="Unassembled WGS sequence"/>
</dbReference>
<gene>
    <name evidence="2" type="ORF">CLV93_11112</name>
    <name evidence="1" type="ORF">JCM18694_23990</name>
</gene>
<proteinExistence type="predicted"/>
<dbReference type="NCBIfam" id="NF040494">
    <property type="entry name" value="nitrored_ArsF"/>
    <property type="match status" value="1"/>
</dbReference>
<dbReference type="Proteomes" id="UP000396862">
    <property type="component" value="Unassembled WGS sequence"/>
</dbReference>
<evidence type="ECO:0000313" key="4">
    <source>
        <dbReference type="Proteomes" id="UP000396862"/>
    </source>
</evidence>
<dbReference type="EMBL" id="BLAU01000001">
    <property type="protein sequence ID" value="GET22153.1"/>
    <property type="molecule type" value="Genomic_DNA"/>
</dbReference>
<evidence type="ECO:0008006" key="5">
    <source>
        <dbReference type="Google" id="ProtNLM"/>
    </source>
</evidence>
<reference evidence="1 4" key="2">
    <citation type="submission" date="2019-10" db="EMBL/GenBank/DDBJ databases">
        <title>Prolixibacter strains distinguished by the presence of nitrate reductase genes were adept at nitrate-dependent anaerobic corrosion of metallic iron and carbon steel.</title>
        <authorList>
            <person name="Iino T."/>
            <person name="Shono N."/>
            <person name="Ito K."/>
            <person name="Nakamura R."/>
            <person name="Sueoka K."/>
            <person name="Harayama S."/>
            <person name="Ohkuma M."/>
        </authorList>
    </citation>
    <scope>NUCLEOTIDE SEQUENCE [LARGE SCALE GENOMIC DNA]</scope>
    <source>
        <strain evidence="1 4">MIC1-1</strain>
    </source>
</reference>
<accession>A0A2P8C7U4</accession>
<name>A0A2P8C7U4_9BACT</name>
<organism evidence="2 3">
    <name type="scientific">Prolixibacter denitrificans</name>
    <dbReference type="NCBI Taxonomy" id="1541063"/>
    <lineage>
        <taxon>Bacteria</taxon>
        <taxon>Pseudomonadati</taxon>
        <taxon>Bacteroidota</taxon>
        <taxon>Bacteroidia</taxon>
        <taxon>Marinilabiliales</taxon>
        <taxon>Prolixibacteraceae</taxon>
        <taxon>Prolixibacter</taxon>
    </lineage>
</organism>
<dbReference type="AlphaFoldDB" id="A0A2P8C7U4"/>
<dbReference type="RefSeq" id="WP_146142049.1">
    <property type="nucleotide sequence ID" value="NZ_BLAU01000001.1"/>
</dbReference>
<reference evidence="2 3" key="1">
    <citation type="submission" date="2018-03" db="EMBL/GenBank/DDBJ databases">
        <title>Genomic Encyclopedia of Archaeal and Bacterial Type Strains, Phase II (KMG-II): from individual species to whole genera.</title>
        <authorList>
            <person name="Goeker M."/>
        </authorList>
    </citation>
    <scope>NUCLEOTIDE SEQUENCE [LARGE SCALE GENOMIC DNA]</scope>
    <source>
        <strain evidence="2 3">DSM 27267</strain>
    </source>
</reference>